<evidence type="ECO:0000313" key="1">
    <source>
        <dbReference type="EMBL" id="HAF2128137.1"/>
    </source>
</evidence>
<sequence length="234" mass="25292">MSNEVLRNSPHDQQSGQEEKKRTISVLCLLRATSLTIALMSWGAVMLSTRQAVAGEASTTLTLKTRVTRATCDIHTPPGVISLPTINPGDTGGSEWRSTVTPLDIGVRCPSAPEEWVTLVMHIMPVAGSGSGDEEGVIVSRRLDNDSPGPDLFLTNRSDNDTFLKNDTVLARSDQDCQRFLSMSCLKMTKLSSNPDSYSLPVGVQMVIPVGDSRAGRLKPGVWQATATLTMTYQ</sequence>
<name>A0A743PEP7_SALER</name>
<gene>
    <name evidence="1" type="ORF">G9F27_002288</name>
</gene>
<dbReference type="Gene3D" id="2.60.40.1090">
    <property type="entry name" value="Fimbrial-type adhesion domain"/>
    <property type="match status" value="1"/>
</dbReference>
<dbReference type="EMBL" id="DAAUQX010000016">
    <property type="protein sequence ID" value="HAF2128137.1"/>
    <property type="molecule type" value="Genomic_DNA"/>
</dbReference>
<dbReference type="AlphaFoldDB" id="A0A743PEP7"/>
<proteinExistence type="predicted"/>
<reference evidence="1" key="2">
    <citation type="submission" date="2020-02" db="EMBL/GenBank/DDBJ databases">
        <authorList>
            <consortium name="NCBI Pathogen Detection Project"/>
        </authorList>
    </citation>
    <scope>NUCLEOTIDE SEQUENCE</scope>
    <source>
        <strain evidence="1">MA.CK_00/00001968</strain>
    </source>
</reference>
<dbReference type="GO" id="GO:0009289">
    <property type="term" value="C:pilus"/>
    <property type="evidence" value="ECO:0007669"/>
    <property type="project" value="InterPro"/>
</dbReference>
<dbReference type="InterPro" id="IPR008966">
    <property type="entry name" value="Adhesion_dom_sf"/>
</dbReference>
<accession>A0A743PEP7</accession>
<reference evidence="1" key="1">
    <citation type="journal article" date="2018" name="Genome Biol.">
        <title>SKESA: strategic k-mer extension for scrupulous assemblies.</title>
        <authorList>
            <person name="Souvorov A."/>
            <person name="Agarwala R."/>
            <person name="Lipman D.J."/>
        </authorList>
    </citation>
    <scope>NUCLEOTIDE SEQUENCE</scope>
    <source>
        <strain evidence="1">MA.CK_00/00001968</strain>
    </source>
</reference>
<comment type="caution">
    <text evidence="1">The sequence shown here is derived from an EMBL/GenBank/DDBJ whole genome shotgun (WGS) entry which is preliminary data.</text>
</comment>
<dbReference type="GO" id="GO:0007155">
    <property type="term" value="P:cell adhesion"/>
    <property type="evidence" value="ECO:0007669"/>
    <property type="project" value="InterPro"/>
</dbReference>
<dbReference type="InterPro" id="IPR036937">
    <property type="entry name" value="Adhesion_dom_fimbrial_sf"/>
</dbReference>
<protein>
    <submittedName>
        <fullName evidence="1">Type 1 fimbrial protein</fullName>
    </submittedName>
</protein>
<organism evidence="1">
    <name type="scientific">Salmonella enterica</name>
    <name type="common">Salmonella choleraesuis</name>
    <dbReference type="NCBI Taxonomy" id="28901"/>
    <lineage>
        <taxon>Bacteria</taxon>
        <taxon>Pseudomonadati</taxon>
        <taxon>Pseudomonadota</taxon>
        <taxon>Gammaproteobacteria</taxon>
        <taxon>Enterobacterales</taxon>
        <taxon>Enterobacteriaceae</taxon>
        <taxon>Salmonella</taxon>
    </lineage>
</organism>
<dbReference type="SUPFAM" id="SSF49401">
    <property type="entry name" value="Bacterial adhesins"/>
    <property type="match status" value="1"/>
</dbReference>